<feature type="transmembrane region" description="Helical" evidence="5">
    <location>
        <begin position="88"/>
        <end position="113"/>
    </location>
</feature>
<dbReference type="AlphaFoldDB" id="A0A2J6PU17"/>
<evidence type="ECO:0000256" key="2">
    <source>
        <dbReference type="ARBA" id="ARBA00022692"/>
    </source>
</evidence>
<dbReference type="InterPro" id="IPR050307">
    <property type="entry name" value="Sterol_Desaturase_Related"/>
</dbReference>
<dbReference type="InterPro" id="IPR006694">
    <property type="entry name" value="Fatty_acid_hydroxylase"/>
</dbReference>
<dbReference type="GO" id="GO:0005506">
    <property type="term" value="F:iron ion binding"/>
    <property type="evidence" value="ECO:0007669"/>
    <property type="project" value="InterPro"/>
</dbReference>
<gene>
    <name evidence="7" type="ORF">NA56DRAFT_648573</name>
</gene>
<keyword evidence="8" id="KW-1185">Reference proteome</keyword>
<organism evidence="7 8">
    <name type="scientific">Hyaloscypha hepaticicola</name>
    <dbReference type="NCBI Taxonomy" id="2082293"/>
    <lineage>
        <taxon>Eukaryota</taxon>
        <taxon>Fungi</taxon>
        <taxon>Dikarya</taxon>
        <taxon>Ascomycota</taxon>
        <taxon>Pezizomycotina</taxon>
        <taxon>Leotiomycetes</taxon>
        <taxon>Helotiales</taxon>
        <taxon>Hyaloscyphaceae</taxon>
        <taxon>Hyaloscypha</taxon>
    </lineage>
</organism>
<dbReference type="Pfam" id="PF04116">
    <property type="entry name" value="FA_hydroxylase"/>
    <property type="match status" value="1"/>
</dbReference>
<keyword evidence="4 5" id="KW-0472">Membrane</keyword>
<reference evidence="7 8" key="1">
    <citation type="submission" date="2016-05" db="EMBL/GenBank/DDBJ databases">
        <title>A degradative enzymes factory behind the ericoid mycorrhizal symbiosis.</title>
        <authorList>
            <consortium name="DOE Joint Genome Institute"/>
            <person name="Martino E."/>
            <person name="Morin E."/>
            <person name="Grelet G."/>
            <person name="Kuo A."/>
            <person name="Kohler A."/>
            <person name="Daghino S."/>
            <person name="Barry K."/>
            <person name="Choi C."/>
            <person name="Cichocki N."/>
            <person name="Clum A."/>
            <person name="Copeland A."/>
            <person name="Hainaut M."/>
            <person name="Haridas S."/>
            <person name="Labutti K."/>
            <person name="Lindquist E."/>
            <person name="Lipzen A."/>
            <person name="Khouja H.-R."/>
            <person name="Murat C."/>
            <person name="Ohm R."/>
            <person name="Olson A."/>
            <person name="Spatafora J."/>
            <person name="Veneault-Fourrey C."/>
            <person name="Henrissat B."/>
            <person name="Grigoriev I."/>
            <person name="Martin F."/>
            <person name="Perotto S."/>
        </authorList>
    </citation>
    <scope>NUCLEOTIDE SEQUENCE [LARGE SCALE GENOMIC DNA]</scope>
    <source>
        <strain evidence="7 8">UAMH 7357</strain>
    </source>
</reference>
<feature type="transmembrane region" description="Helical" evidence="5">
    <location>
        <begin position="38"/>
        <end position="59"/>
    </location>
</feature>
<accession>A0A2J6PU17</accession>
<dbReference type="OrthoDB" id="408954at2759"/>
<evidence type="ECO:0000256" key="4">
    <source>
        <dbReference type="ARBA" id="ARBA00023136"/>
    </source>
</evidence>
<comment type="subcellular location">
    <subcellularLocation>
        <location evidence="1">Membrane</location>
    </subcellularLocation>
</comment>
<protein>
    <recommendedName>
        <fullName evidence="6">Fatty acid hydroxylase domain-containing protein</fullName>
    </recommendedName>
</protein>
<dbReference type="STRING" id="1745343.A0A2J6PU17"/>
<evidence type="ECO:0000256" key="5">
    <source>
        <dbReference type="SAM" id="Phobius"/>
    </source>
</evidence>
<dbReference type="PANTHER" id="PTHR11863">
    <property type="entry name" value="STEROL DESATURASE"/>
    <property type="match status" value="1"/>
</dbReference>
<feature type="transmembrane region" description="Helical" evidence="5">
    <location>
        <begin position="6"/>
        <end position="26"/>
    </location>
</feature>
<dbReference type="GO" id="GO:0016020">
    <property type="term" value="C:membrane"/>
    <property type="evidence" value="ECO:0007669"/>
    <property type="project" value="UniProtKB-SubCell"/>
</dbReference>
<evidence type="ECO:0000313" key="7">
    <source>
        <dbReference type="EMBL" id="PMD17502.1"/>
    </source>
</evidence>
<keyword evidence="2 5" id="KW-0812">Transmembrane</keyword>
<evidence type="ECO:0000256" key="1">
    <source>
        <dbReference type="ARBA" id="ARBA00004370"/>
    </source>
</evidence>
<proteinExistence type="predicted"/>
<evidence type="ECO:0000256" key="3">
    <source>
        <dbReference type="ARBA" id="ARBA00022989"/>
    </source>
</evidence>
<sequence length="288" mass="32351">MPGLTTYSTSLNLLFFYMTWSTLVLSQPPLKVEVVGTLGIRLLFFLVPSLFFLLFDSIIPSLSVGLKTQGTDGLPTRGRSRSRNRPEWYQIIGVSLLNILLSVALQAGVEMLFTEVFHIRSALKVTTTLPMPWSIAKDVLRGLLLREVIQYYIHRFLLHETSNVLSRLHNSWFHSVTAPYSFVAHYDHPASYIFFRFLPTYLPSIIFRVHLLTYLLLLAIITLEETFTLSGYATMPGIMLGGITRRQELHSRGGGKGNFAPWGLLDWIHGTSIGADVVSPNSSVCNSS</sequence>
<evidence type="ECO:0000259" key="6">
    <source>
        <dbReference type="Pfam" id="PF04116"/>
    </source>
</evidence>
<dbReference type="GO" id="GO:0016491">
    <property type="term" value="F:oxidoreductase activity"/>
    <property type="evidence" value="ECO:0007669"/>
    <property type="project" value="InterPro"/>
</dbReference>
<dbReference type="GO" id="GO:0008610">
    <property type="term" value="P:lipid biosynthetic process"/>
    <property type="evidence" value="ECO:0007669"/>
    <property type="project" value="InterPro"/>
</dbReference>
<keyword evidence="3 5" id="KW-1133">Transmembrane helix</keyword>
<evidence type="ECO:0000313" key="8">
    <source>
        <dbReference type="Proteomes" id="UP000235672"/>
    </source>
</evidence>
<feature type="domain" description="Fatty acid hydroxylase" evidence="6">
    <location>
        <begin position="140"/>
        <end position="271"/>
    </location>
</feature>
<dbReference type="EMBL" id="KZ613499">
    <property type="protein sequence ID" value="PMD17502.1"/>
    <property type="molecule type" value="Genomic_DNA"/>
</dbReference>
<name>A0A2J6PU17_9HELO</name>
<dbReference type="Proteomes" id="UP000235672">
    <property type="component" value="Unassembled WGS sequence"/>
</dbReference>